<dbReference type="RefSeq" id="WP_183589566.1">
    <property type="nucleotide sequence ID" value="NZ_JACHCA010000018.1"/>
</dbReference>
<dbReference type="GO" id="GO:0080120">
    <property type="term" value="P:CAAX-box protein maturation"/>
    <property type="evidence" value="ECO:0007669"/>
    <property type="project" value="UniProtKB-ARBA"/>
</dbReference>
<evidence type="ECO:0000256" key="1">
    <source>
        <dbReference type="SAM" id="Phobius"/>
    </source>
</evidence>
<dbReference type="AlphaFoldDB" id="A0A841JIB2"/>
<comment type="caution">
    <text evidence="3">The sequence shown here is derived from an EMBL/GenBank/DDBJ whole genome shotgun (WGS) entry which is preliminary data.</text>
</comment>
<keyword evidence="1" id="KW-1133">Transmembrane helix</keyword>
<feature type="domain" description="CAAX prenyl protease 2/Lysostaphin resistance protein A-like" evidence="2">
    <location>
        <begin position="125"/>
        <end position="217"/>
    </location>
</feature>
<feature type="transmembrane region" description="Helical" evidence="1">
    <location>
        <begin position="48"/>
        <end position="68"/>
    </location>
</feature>
<feature type="transmembrane region" description="Helical" evidence="1">
    <location>
        <begin position="253"/>
        <end position="272"/>
    </location>
</feature>
<dbReference type="PANTHER" id="PTHR39430">
    <property type="entry name" value="MEMBRANE-ASSOCIATED PROTEASE-RELATED"/>
    <property type="match status" value="1"/>
</dbReference>
<feature type="transmembrane region" description="Helical" evidence="1">
    <location>
        <begin position="212"/>
        <end position="233"/>
    </location>
</feature>
<feature type="transmembrane region" description="Helical" evidence="1">
    <location>
        <begin position="181"/>
        <end position="200"/>
    </location>
</feature>
<evidence type="ECO:0000259" key="2">
    <source>
        <dbReference type="Pfam" id="PF02517"/>
    </source>
</evidence>
<evidence type="ECO:0000313" key="4">
    <source>
        <dbReference type="Proteomes" id="UP000548326"/>
    </source>
</evidence>
<dbReference type="InterPro" id="IPR003675">
    <property type="entry name" value="Rce1/LyrA-like_dom"/>
</dbReference>
<feature type="transmembrane region" description="Helical" evidence="1">
    <location>
        <begin position="12"/>
        <end position="36"/>
    </location>
</feature>
<dbReference type="Proteomes" id="UP000548326">
    <property type="component" value="Unassembled WGS sequence"/>
</dbReference>
<name>A0A841JIB2_9SPHI</name>
<keyword evidence="1" id="KW-0472">Membrane</keyword>
<feature type="transmembrane region" description="Helical" evidence="1">
    <location>
        <begin position="156"/>
        <end position="175"/>
    </location>
</feature>
<gene>
    <name evidence="3" type="ORF">HDF22_005049</name>
</gene>
<accession>A0A841JIB2</accession>
<reference evidence="3 4" key="1">
    <citation type="submission" date="2020-08" db="EMBL/GenBank/DDBJ databases">
        <title>Genomic Encyclopedia of Type Strains, Phase IV (KMG-V): Genome sequencing to study the core and pangenomes of soil and plant-associated prokaryotes.</title>
        <authorList>
            <person name="Whitman W."/>
        </authorList>
    </citation>
    <scope>NUCLEOTIDE SEQUENCE [LARGE SCALE GENOMIC DNA]</scope>
    <source>
        <strain evidence="3 4">MP601</strain>
    </source>
</reference>
<protein>
    <recommendedName>
        <fullName evidence="2">CAAX prenyl protease 2/Lysostaphin resistance protein A-like domain-containing protein</fullName>
    </recommendedName>
</protein>
<sequence>MKLSINWQKILLFILAYLFIVGLFQYVGSLICGIDLNDHSTNQGTPLQVFILTTFGLLGTLITVWIFIKYADKTRLIDIGFQKSVYHAPLWGFFTGLAVMCTGFLMLLLLHQIAVHPQFRFNFTDVLLTIGTCIGIAITEEVLMRGYVLNKLMNHFTKWTALVISAVLFSLMHLFNPNIGFLPIVNLFLAGILLGLPYIFTKNLWFSIALHFSWNFFQGLLGFNVSGLNFYSVVIQNKSSNNVWNGGLFGFEGSVLCLLLQIIAILIIYHVFSIRKDKPLCNLSS</sequence>
<dbReference type="GO" id="GO:0004175">
    <property type="term" value="F:endopeptidase activity"/>
    <property type="evidence" value="ECO:0007669"/>
    <property type="project" value="UniProtKB-ARBA"/>
</dbReference>
<proteinExistence type="predicted"/>
<evidence type="ECO:0000313" key="3">
    <source>
        <dbReference type="EMBL" id="MBB6130903.1"/>
    </source>
</evidence>
<dbReference type="EMBL" id="JACHCA010000018">
    <property type="protein sequence ID" value="MBB6130903.1"/>
    <property type="molecule type" value="Genomic_DNA"/>
</dbReference>
<keyword evidence="1" id="KW-0812">Transmembrane</keyword>
<feature type="transmembrane region" description="Helical" evidence="1">
    <location>
        <begin position="89"/>
        <end position="114"/>
    </location>
</feature>
<dbReference type="Pfam" id="PF02517">
    <property type="entry name" value="Rce1-like"/>
    <property type="match status" value="1"/>
</dbReference>
<organism evidence="3 4">
    <name type="scientific">Mucilaginibacter lappiensis</name>
    <dbReference type="NCBI Taxonomy" id="354630"/>
    <lineage>
        <taxon>Bacteria</taxon>
        <taxon>Pseudomonadati</taxon>
        <taxon>Bacteroidota</taxon>
        <taxon>Sphingobacteriia</taxon>
        <taxon>Sphingobacteriales</taxon>
        <taxon>Sphingobacteriaceae</taxon>
        <taxon>Mucilaginibacter</taxon>
    </lineage>
</organism>
<dbReference type="PANTHER" id="PTHR39430:SF1">
    <property type="entry name" value="PROTEASE"/>
    <property type="match status" value="1"/>
</dbReference>
<feature type="transmembrane region" description="Helical" evidence="1">
    <location>
        <begin position="126"/>
        <end position="144"/>
    </location>
</feature>